<feature type="compositionally biased region" description="Basic and acidic residues" evidence="5">
    <location>
        <begin position="10"/>
        <end position="23"/>
    </location>
</feature>
<dbReference type="PROSITE" id="PS00055">
    <property type="entry name" value="RIBOSOMAL_S12"/>
    <property type="match status" value="1"/>
</dbReference>
<evidence type="ECO:0000256" key="3">
    <source>
        <dbReference type="ARBA" id="ARBA00023274"/>
    </source>
</evidence>
<comment type="similarity">
    <text evidence="1">Belongs to the universal ribosomal protein uS12 family.</text>
</comment>
<evidence type="ECO:0000256" key="1">
    <source>
        <dbReference type="ARBA" id="ARBA00005657"/>
    </source>
</evidence>
<dbReference type="InterPro" id="IPR012340">
    <property type="entry name" value="NA-bd_OB-fold"/>
</dbReference>
<dbReference type="GO" id="GO:0003735">
    <property type="term" value="F:structural constituent of ribosome"/>
    <property type="evidence" value="ECO:0007669"/>
    <property type="project" value="InterPro"/>
</dbReference>
<evidence type="ECO:0000256" key="2">
    <source>
        <dbReference type="ARBA" id="ARBA00022980"/>
    </source>
</evidence>
<reference evidence="6" key="1">
    <citation type="submission" date="2023-07" db="EMBL/GenBank/DDBJ databases">
        <title>Intrageneric structural variation in organelle genomes from the genus Dystaenia (Apiaceae): genome rearrangement and mitochondrion-to-plastid DNA transfer.</title>
        <authorList>
            <person name="Park S."/>
            <person name="Park S."/>
        </authorList>
    </citation>
    <scope>NUCLEOTIDE SEQUENCE</scope>
</reference>
<feature type="compositionally biased region" description="Polar residues" evidence="5">
    <location>
        <begin position="219"/>
        <end position="232"/>
    </location>
</feature>
<dbReference type="Gene3D" id="2.40.50.140">
    <property type="entry name" value="Nucleic acid-binding proteins"/>
    <property type="match status" value="1"/>
</dbReference>
<proteinExistence type="inferred from homology"/>
<gene>
    <name evidence="6" type="primary">rps12</name>
</gene>
<dbReference type="PRINTS" id="PR01034">
    <property type="entry name" value="RIBOSOMALS12"/>
</dbReference>
<dbReference type="AlphaFoldDB" id="A0AA49QBV3"/>
<dbReference type="FunFam" id="2.40.50.140:FF:000099">
    <property type="entry name" value="Ribosomal protein S12, mitochondrial"/>
    <property type="match status" value="1"/>
</dbReference>
<feature type="region of interest" description="Disordered" evidence="5">
    <location>
        <begin position="1"/>
        <end position="50"/>
    </location>
</feature>
<name>A0AA49QBV3_9APIA</name>
<dbReference type="GeneID" id="84359912"/>
<dbReference type="GO" id="GO:0006412">
    <property type="term" value="P:translation"/>
    <property type="evidence" value="ECO:0007669"/>
    <property type="project" value="InterPro"/>
</dbReference>
<feature type="region of interest" description="Disordered" evidence="5">
    <location>
        <begin position="199"/>
        <end position="237"/>
    </location>
</feature>
<feature type="region of interest" description="Disordered" evidence="5">
    <location>
        <begin position="108"/>
        <end position="182"/>
    </location>
</feature>
<dbReference type="PANTHER" id="PTHR11652">
    <property type="entry name" value="30S RIBOSOMAL PROTEIN S12 FAMILY MEMBER"/>
    <property type="match status" value="1"/>
</dbReference>
<dbReference type="CDD" id="cd03368">
    <property type="entry name" value="Ribosomal_S12"/>
    <property type="match status" value="1"/>
</dbReference>
<evidence type="ECO:0000256" key="5">
    <source>
        <dbReference type="SAM" id="MobiDB-lite"/>
    </source>
</evidence>
<evidence type="ECO:0000313" key="6">
    <source>
        <dbReference type="EMBL" id="WLE73747.1"/>
    </source>
</evidence>
<evidence type="ECO:0000256" key="4">
    <source>
        <dbReference type="ARBA" id="ARBA00035248"/>
    </source>
</evidence>
<dbReference type="SUPFAM" id="SSF50249">
    <property type="entry name" value="Nucleic acid-binding proteins"/>
    <property type="match status" value="1"/>
</dbReference>
<keyword evidence="6" id="KW-0496">Mitochondrion</keyword>
<geneLocation type="mitochondrion" evidence="6"/>
<keyword evidence="3" id="KW-0687">Ribonucleoprotein</keyword>
<dbReference type="InterPro" id="IPR006032">
    <property type="entry name" value="Ribosomal_uS12"/>
</dbReference>
<dbReference type="RefSeq" id="YP_010938930.1">
    <property type="nucleotide sequence ID" value="NC_082206.1"/>
</dbReference>
<dbReference type="Pfam" id="PF00164">
    <property type="entry name" value="Ribosom_S12_S23"/>
    <property type="match status" value="1"/>
</dbReference>
<dbReference type="GO" id="GO:0015935">
    <property type="term" value="C:small ribosomal subunit"/>
    <property type="evidence" value="ECO:0007669"/>
    <property type="project" value="InterPro"/>
</dbReference>
<sequence>MPTFNQLIRHGREEKRRTDRTRASDQCPQKQGVRPRVPTRTPKKPNSAPRKIVKVRLSNRHDIFAHIPGEGHNLQEHSMVLIRGGRVKDSPGVKSHCIRGVKDLLGIPDRRRGRSKYGAEKPGPKARSFSSISSNEGEDVSPYHNEGQDQEASSSSPPLHTFRFERGIPIPDLNGEPADKIRHNNPSTEEFLEMIHKEASPPESGLPDDGGSSAVRRLLSSQNELPDINQTPYPEKEGEKAALVARIQSKASEYLQVKGDILEEFSIKLGNRQRLADTWAFLKKIPDYLSDIKKRKREEDDESGSDWE</sequence>
<dbReference type="EMBL" id="OR231237">
    <property type="protein sequence ID" value="WLE73747.1"/>
    <property type="molecule type" value="Genomic_DNA"/>
</dbReference>
<organism evidence="6">
    <name type="scientific">Dystaenia takeshimana</name>
    <dbReference type="NCBI Taxonomy" id="57122"/>
    <lineage>
        <taxon>Eukaryota</taxon>
        <taxon>Viridiplantae</taxon>
        <taxon>Streptophyta</taxon>
        <taxon>Embryophyta</taxon>
        <taxon>Tracheophyta</taxon>
        <taxon>Spermatophyta</taxon>
        <taxon>Magnoliopsida</taxon>
        <taxon>eudicotyledons</taxon>
        <taxon>Gunneridae</taxon>
        <taxon>Pentapetalae</taxon>
        <taxon>asterids</taxon>
        <taxon>campanulids</taxon>
        <taxon>Apiales</taxon>
        <taxon>Apiaceae</taxon>
        <taxon>Apioideae</taxon>
        <taxon>apioid superclade</taxon>
        <taxon>Selineae</taxon>
        <taxon>Dystaenia</taxon>
    </lineage>
</organism>
<dbReference type="InterPro" id="IPR005679">
    <property type="entry name" value="Ribosomal_uS12_bac"/>
</dbReference>
<dbReference type="NCBIfam" id="TIGR00981">
    <property type="entry name" value="rpsL_bact"/>
    <property type="match status" value="1"/>
</dbReference>
<protein>
    <recommendedName>
        <fullName evidence="4">Small ribosomal subunit protein uS12m</fullName>
    </recommendedName>
</protein>
<accession>A0AA49QBV3</accession>
<keyword evidence="2 6" id="KW-0689">Ribosomal protein</keyword>